<accession>A0ABR7QBQ3</accession>
<organism evidence="3 4">
    <name type="scientific">Kordia aestuariivivens</name>
    <dbReference type="NCBI Taxonomy" id="2759037"/>
    <lineage>
        <taxon>Bacteria</taxon>
        <taxon>Pseudomonadati</taxon>
        <taxon>Bacteroidota</taxon>
        <taxon>Flavobacteriia</taxon>
        <taxon>Flavobacteriales</taxon>
        <taxon>Flavobacteriaceae</taxon>
        <taxon>Kordia</taxon>
    </lineage>
</organism>
<gene>
    <name evidence="3" type="ORF">H2O64_15085</name>
</gene>
<evidence type="ECO:0000313" key="4">
    <source>
        <dbReference type="Proteomes" id="UP000619238"/>
    </source>
</evidence>
<dbReference type="NCBIfam" id="TIGR04286">
    <property type="entry name" value="MSEP-CTERM"/>
    <property type="match status" value="1"/>
</dbReference>
<keyword evidence="1" id="KW-0812">Transmembrane</keyword>
<dbReference type="InterPro" id="IPR013694">
    <property type="entry name" value="VIT"/>
</dbReference>
<name>A0ABR7QBQ3_9FLAO</name>
<feature type="transmembrane region" description="Helical" evidence="1">
    <location>
        <begin position="70"/>
        <end position="88"/>
    </location>
</feature>
<evidence type="ECO:0000313" key="3">
    <source>
        <dbReference type="EMBL" id="MBC8756000.1"/>
    </source>
</evidence>
<feature type="transmembrane region" description="Helical" evidence="1">
    <location>
        <begin position="239"/>
        <end position="260"/>
    </location>
</feature>
<dbReference type="Pfam" id="PF08487">
    <property type="entry name" value="VIT"/>
    <property type="match status" value="1"/>
</dbReference>
<proteinExistence type="predicted"/>
<dbReference type="Proteomes" id="UP000619238">
    <property type="component" value="Unassembled WGS sequence"/>
</dbReference>
<feature type="transmembrane region" description="Helical" evidence="1">
    <location>
        <begin position="866"/>
        <end position="883"/>
    </location>
</feature>
<feature type="transmembrane region" description="Helical" evidence="1">
    <location>
        <begin position="43"/>
        <end position="63"/>
    </location>
</feature>
<feature type="transmembrane region" description="Helical" evidence="1">
    <location>
        <begin position="337"/>
        <end position="355"/>
    </location>
</feature>
<reference evidence="3 4" key="1">
    <citation type="submission" date="2020-07" db="EMBL/GenBank/DDBJ databases">
        <title>Description of Kordia aestuariivivens sp. nov., isolated from a tidal flat.</title>
        <authorList>
            <person name="Park S."/>
            <person name="Yoon J.-H."/>
        </authorList>
    </citation>
    <scope>NUCLEOTIDE SEQUENCE [LARGE SCALE GENOMIC DNA]</scope>
    <source>
        <strain evidence="3 4">YSTF-M3</strain>
    </source>
</reference>
<dbReference type="EMBL" id="JACGWS010000009">
    <property type="protein sequence ID" value="MBC8756000.1"/>
    <property type="molecule type" value="Genomic_DNA"/>
</dbReference>
<feature type="transmembrane region" description="Helical" evidence="1">
    <location>
        <begin position="267"/>
        <end position="287"/>
    </location>
</feature>
<comment type="caution">
    <text evidence="3">The sequence shown here is derived from an EMBL/GenBank/DDBJ whole genome shotgun (WGS) entry which is preliminary data.</text>
</comment>
<feature type="transmembrane region" description="Helical" evidence="1">
    <location>
        <begin position="293"/>
        <end position="316"/>
    </location>
</feature>
<dbReference type="RefSeq" id="WP_187563042.1">
    <property type="nucleotide sequence ID" value="NZ_JACGWS010000009.1"/>
</dbReference>
<feature type="transmembrane region" description="Helical" evidence="1">
    <location>
        <begin position="176"/>
        <end position="199"/>
    </location>
</feature>
<evidence type="ECO:0000256" key="1">
    <source>
        <dbReference type="SAM" id="Phobius"/>
    </source>
</evidence>
<feature type="domain" description="VIT" evidence="2">
    <location>
        <begin position="446"/>
        <end position="575"/>
    </location>
</feature>
<feature type="transmembrane region" description="Helical" evidence="1">
    <location>
        <begin position="12"/>
        <end position="31"/>
    </location>
</feature>
<keyword evidence="1" id="KW-0472">Membrane</keyword>
<evidence type="ECO:0000259" key="2">
    <source>
        <dbReference type="PROSITE" id="PS51468"/>
    </source>
</evidence>
<feature type="transmembrane region" description="Helical" evidence="1">
    <location>
        <begin position="142"/>
        <end position="164"/>
    </location>
</feature>
<feature type="transmembrane region" description="Helical" evidence="1">
    <location>
        <begin position="108"/>
        <end position="130"/>
    </location>
</feature>
<keyword evidence="1" id="KW-1133">Transmembrane helix</keyword>
<sequence length="889" mass="103130">MLPLKLHKTLGYVISLLLPQLFLGWLLYNAFNSPEGNTFNFSGLATCWGILIVLFSGLIILEVTQKIKNWILPCAIILCYAVFLFWLYESNLFRGIPRIKSSSVNYEIIPLYLTIPAIFHAILDLIYKYFRPDGTLSSNLKNLGSAILVPFVMYIFVIAIIPIFGNRTIGYHGLEIFVTKITVCIAITAFLFFFLRFVLGNMVGKNLKAKHPFMVLLFGLIFPYVGLALNVNFELFGNFNYTLIYIAFAINVIGLTLLLMDSVLAKFIGFLCASFGIPIVLYFFVIFLPFVPLSFVALIVFGAGILMLTPIVLLLLQYQIMSKQLPLILKEYSKNKVIILSIACLLLLPVSYVGFCANHRDYLNELIAETHEFDASDTTYTDYDVKKIEYIFREMHKGNRRLSIENPEQRLPILSLFYDWYVFDNLQVSHQKTKEIQRLFLGQQTFPWSGYRPPERLNATVKYTYETEYVAKGDFYKTQLHLAITNMNSKGMREFRSEFALPKDVFISDYYLDIEGRRTFGILAEKKAANWIYEQITNQRRDPGILQYLYDDVISLKIFPFKKDETRTSGFTLYHRTPVNFSINHTPIAIDVEPLAQNVTELSPNTFYVPSNIKETLPKIEAPVTYYFLVDNTTIGEPFRAQFEEDFSQLSFDVKQQATILYVDADVNWGTKTNPKESGFNYRKAIAQIQYAHRDQRRVPYVVVYAPLANRFTGKYSSWETEKAFPYHNLIEHSHWKKKLPSTIELVEFSRNGQSSFLQNNDQPSLVSFDDTATLNPNFSGNPYLNALQLRLFHDLNDLNPTRKKDHWLRALRESFSQNILTHSTTYISLETKVQEERLLRKQEEIMNADYSEKAGLETRRMSEPYFWVLLFFFLMYVLRQQFLKQKLS</sequence>
<protein>
    <submittedName>
        <fullName evidence="3">MSEP-CTERM sorting domain-containing protein</fullName>
    </submittedName>
</protein>
<dbReference type="InterPro" id="IPR027550">
    <property type="entry name" value="MSEP-CTERM"/>
</dbReference>
<keyword evidence="4" id="KW-1185">Reference proteome</keyword>
<feature type="transmembrane region" description="Helical" evidence="1">
    <location>
        <begin position="211"/>
        <end position="233"/>
    </location>
</feature>
<dbReference type="PROSITE" id="PS51468">
    <property type="entry name" value="VIT"/>
    <property type="match status" value="1"/>
</dbReference>